<accession>A0A139QL25</accession>
<feature type="coiled-coil region" evidence="1">
    <location>
        <begin position="34"/>
        <end position="68"/>
    </location>
</feature>
<dbReference type="PATRIC" id="fig|315405.12.peg.2608"/>
<dbReference type="Proteomes" id="UP000071927">
    <property type="component" value="Unassembled WGS sequence"/>
</dbReference>
<evidence type="ECO:0000313" key="2">
    <source>
        <dbReference type="EMBL" id="KXU03239.1"/>
    </source>
</evidence>
<organism evidence="2 3">
    <name type="scientific">Streptococcus gallolyticus</name>
    <dbReference type="NCBI Taxonomy" id="315405"/>
    <lineage>
        <taxon>Bacteria</taxon>
        <taxon>Bacillati</taxon>
        <taxon>Bacillota</taxon>
        <taxon>Bacilli</taxon>
        <taxon>Lactobacillales</taxon>
        <taxon>Streptococcaceae</taxon>
        <taxon>Streptococcus</taxon>
    </lineage>
</organism>
<evidence type="ECO:0000256" key="1">
    <source>
        <dbReference type="SAM" id="Coils"/>
    </source>
</evidence>
<dbReference type="EMBL" id="LQXV01000454">
    <property type="protein sequence ID" value="KXU03239.1"/>
    <property type="molecule type" value="Genomic_DNA"/>
</dbReference>
<protein>
    <recommendedName>
        <fullName evidence="4">Mobilization protein</fullName>
    </recommendedName>
</protein>
<gene>
    <name evidence="2" type="ORF">SGADD03_02172</name>
</gene>
<keyword evidence="1" id="KW-0175">Coiled coil</keyword>
<evidence type="ECO:0008006" key="4">
    <source>
        <dbReference type="Google" id="ProtNLM"/>
    </source>
</evidence>
<dbReference type="AlphaFoldDB" id="A0A139QL25"/>
<reference evidence="2 3" key="1">
    <citation type="submission" date="2016-01" db="EMBL/GenBank/DDBJ databases">
        <title>Highly variable Streptococcus oralis are common among viridans streptococci isolated from primates.</title>
        <authorList>
            <person name="Denapaite D."/>
            <person name="Rieger M."/>
            <person name="Koendgen S."/>
            <person name="Brueckner R."/>
            <person name="Ochigava I."/>
            <person name="Kappeler P."/>
            <person name="Maetz-Rensing K."/>
            <person name="Leendertz F."/>
            <person name="Hakenbeck R."/>
        </authorList>
    </citation>
    <scope>NUCLEOTIDE SEQUENCE [LARGE SCALE GENOMIC DNA]</scope>
    <source>
        <strain evidence="2 3">DD03</strain>
    </source>
</reference>
<evidence type="ECO:0000313" key="3">
    <source>
        <dbReference type="Proteomes" id="UP000071927"/>
    </source>
</evidence>
<sequence>MAHQKELENNQLRQQIPLRRAKNSFEASLQRAKEKTKGASIDRLKSEIKELKNENSVLRQQNDKLLGKLKELLPDKAFKNLLTELKSIQPIVKIVKRVIEKV</sequence>
<proteinExistence type="predicted"/>
<comment type="caution">
    <text evidence="2">The sequence shown here is derived from an EMBL/GenBank/DDBJ whole genome shotgun (WGS) entry which is preliminary data.</text>
</comment>
<name>A0A139QL25_9STRE</name>